<reference evidence="2" key="2">
    <citation type="submission" date="2025-08" db="UniProtKB">
        <authorList>
            <consortium name="Ensembl"/>
        </authorList>
    </citation>
    <scope>IDENTIFICATION</scope>
</reference>
<reference evidence="2 3" key="1">
    <citation type="submission" date="2012-10" db="EMBL/GenBank/DDBJ databases">
        <authorList>
            <consortium name="Gibbon Genome Sequencing Consortium"/>
        </authorList>
    </citation>
    <scope>NUCLEOTIDE SEQUENCE [LARGE SCALE GENOMIC DNA]</scope>
</reference>
<dbReference type="GeneTree" id="ENSGT00910000147330"/>
<evidence type="ECO:0000256" key="1">
    <source>
        <dbReference type="SAM" id="MobiDB-lite"/>
    </source>
</evidence>
<dbReference type="OMA" id="RWQTKGA"/>
<proteinExistence type="predicted"/>
<reference evidence="2" key="3">
    <citation type="submission" date="2025-09" db="UniProtKB">
        <authorList>
            <consortium name="Ensembl"/>
        </authorList>
    </citation>
    <scope>IDENTIFICATION</scope>
</reference>
<accession>A0A2I3HYA3</accession>
<dbReference type="Proteomes" id="UP000001073">
    <property type="component" value="Chromosome 10"/>
</dbReference>
<dbReference type="Ensembl" id="ENSNLET00000000583.2">
    <property type="protein sequence ID" value="ENSNLEP00000048583.1"/>
    <property type="gene ID" value="ENSNLEG00000000469.2"/>
</dbReference>
<keyword evidence="3" id="KW-1185">Reference proteome</keyword>
<sequence length="61" mass="6741">MYLAQSLSVRLRAATASRWRTKGAESGEGEGHLSSHLSPARPARPVSSVLLLLKIRRVRMK</sequence>
<protein>
    <submittedName>
        <fullName evidence="2">Uncharacterized protein</fullName>
    </submittedName>
</protein>
<name>A0A2I3HYA3_NOMLE</name>
<dbReference type="AlphaFoldDB" id="A0A2I3HYA3"/>
<dbReference type="InParanoid" id="A0A2I3HYA3"/>
<feature type="compositionally biased region" description="Basic and acidic residues" evidence="1">
    <location>
        <begin position="22"/>
        <end position="33"/>
    </location>
</feature>
<organism evidence="2 3">
    <name type="scientific">Nomascus leucogenys</name>
    <name type="common">Northern white-cheeked gibbon</name>
    <name type="synonym">Hylobates leucogenys</name>
    <dbReference type="NCBI Taxonomy" id="61853"/>
    <lineage>
        <taxon>Eukaryota</taxon>
        <taxon>Metazoa</taxon>
        <taxon>Chordata</taxon>
        <taxon>Craniata</taxon>
        <taxon>Vertebrata</taxon>
        <taxon>Euteleostomi</taxon>
        <taxon>Mammalia</taxon>
        <taxon>Eutheria</taxon>
        <taxon>Euarchontoglires</taxon>
        <taxon>Primates</taxon>
        <taxon>Haplorrhini</taxon>
        <taxon>Catarrhini</taxon>
        <taxon>Hylobatidae</taxon>
        <taxon>Nomascus</taxon>
    </lineage>
</organism>
<evidence type="ECO:0000313" key="3">
    <source>
        <dbReference type="Proteomes" id="UP000001073"/>
    </source>
</evidence>
<dbReference type="EMBL" id="ADFV01129244">
    <property type="status" value="NOT_ANNOTATED_CDS"/>
    <property type="molecule type" value="Genomic_DNA"/>
</dbReference>
<evidence type="ECO:0000313" key="2">
    <source>
        <dbReference type="Ensembl" id="ENSNLEP00000048583.1"/>
    </source>
</evidence>
<feature type="region of interest" description="Disordered" evidence="1">
    <location>
        <begin position="18"/>
        <end position="42"/>
    </location>
</feature>